<dbReference type="GO" id="GO:0005829">
    <property type="term" value="C:cytosol"/>
    <property type="evidence" value="ECO:0007669"/>
    <property type="project" value="UniProtKB-SubCell"/>
</dbReference>
<evidence type="ECO:0000256" key="5">
    <source>
        <dbReference type="ARBA" id="ARBA00022917"/>
    </source>
</evidence>
<keyword evidence="3" id="KW-0963">Cytoplasm</keyword>
<organism evidence="11 12">
    <name type="scientific">Coemansia javaensis</name>
    <dbReference type="NCBI Taxonomy" id="2761396"/>
    <lineage>
        <taxon>Eukaryota</taxon>
        <taxon>Fungi</taxon>
        <taxon>Fungi incertae sedis</taxon>
        <taxon>Zoopagomycota</taxon>
        <taxon>Kickxellomycotina</taxon>
        <taxon>Kickxellomycetes</taxon>
        <taxon>Kickxellales</taxon>
        <taxon>Kickxellaceae</taxon>
        <taxon>Coemansia</taxon>
    </lineage>
</organism>
<proteinExistence type="inferred from homology"/>
<comment type="subunit">
    <text evidence="8">Component of the translation initiation factor 2B (eIF2B) complex which is a heterodecamer of two sets of five different subunits: alpha, beta, gamma, delta and epsilon. Subunits alpha, beta and delta comprise a regulatory subcomplex and subunits epsilon and gamma comprise a catalytic subcomplex. Within the complex, the hexameric regulatory complex resides at the center, with the two heterodimeric catalytic subcomplexes bound on opposite sides.</text>
</comment>
<evidence type="ECO:0000313" key="12">
    <source>
        <dbReference type="Proteomes" id="UP001140217"/>
    </source>
</evidence>
<dbReference type="AlphaFoldDB" id="A0A9W8H9L5"/>
<feature type="compositionally biased region" description="Gly residues" evidence="10">
    <location>
        <begin position="81"/>
        <end position="95"/>
    </location>
</feature>
<protein>
    <recommendedName>
        <fullName evidence="6">Translation initiation factor eIF2B subunit delta</fullName>
    </recommendedName>
    <alternativeName>
        <fullName evidence="7">eIF2B GDP-GTP exchange factor subunit delta</fullName>
    </alternativeName>
</protein>
<evidence type="ECO:0000256" key="2">
    <source>
        <dbReference type="ARBA" id="ARBA00007251"/>
    </source>
</evidence>
<dbReference type="EMBL" id="JANBUL010000254">
    <property type="protein sequence ID" value="KAJ2778024.1"/>
    <property type="molecule type" value="Genomic_DNA"/>
</dbReference>
<evidence type="ECO:0000256" key="6">
    <source>
        <dbReference type="ARBA" id="ARBA00044147"/>
    </source>
</evidence>
<keyword evidence="4" id="KW-0396">Initiation factor</keyword>
<evidence type="ECO:0000256" key="8">
    <source>
        <dbReference type="ARBA" id="ARBA00046432"/>
    </source>
</evidence>
<dbReference type="PANTHER" id="PTHR10233">
    <property type="entry name" value="TRANSLATION INITIATION FACTOR EIF-2B"/>
    <property type="match status" value="1"/>
</dbReference>
<feature type="region of interest" description="Disordered" evidence="10">
    <location>
        <begin position="1"/>
        <end position="120"/>
    </location>
</feature>
<evidence type="ECO:0000256" key="4">
    <source>
        <dbReference type="ARBA" id="ARBA00022540"/>
    </source>
</evidence>
<feature type="compositionally biased region" description="Low complexity" evidence="10">
    <location>
        <begin position="586"/>
        <end position="611"/>
    </location>
</feature>
<gene>
    <name evidence="11" type="ORF">H4R18_004845</name>
</gene>
<comment type="similarity">
    <text evidence="2 9">Belongs to the eIF-2B alpha/beta/delta subunits family.</text>
</comment>
<evidence type="ECO:0000256" key="3">
    <source>
        <dbReference type="ARBA" id="ARBA00022490"/>
    </source>
</evidence>
<feature type="compositionally biased region" description="Basic and acidic residues" evidence="10">
    <location>
        <begin position="21"/>
        <end position="40"/>
    </location>
</feature>
<evidence type="ECO:0000256" key="1">
    <source>
        <dbReference type="ARBA" id="ARBA00004514"/>
    </source>
</evidence>
<sequence>MSKAPPPPGADSTADSAAAAAKEKARREKEERRRLKEIELQMKNIGVGGQADKKKLSKAERRAIQEQQRAAKQAQAQAAGPGAGAGAGAGGGSPGGRADAGSTKSQAGPGAAGGSIKSQAGPGAAAAAAAAAAASGRQARVDMSKYAVVEDKRMHLYVHLDLPDHPPSSATALATEPQVDEAAAAAAGERRPGDVGDFTAGVRNAAFPPGPQVVVGQARDDYVSAEAGAPATVKVTGADGKPAVAALRDAVPPFASGPGQRRYPKAPASVAHTPVHPRIKEIGLRMATMEISGSNSRAIAMLLAFADAIADYTTPANKALTSHLTNYLSPQIHFLTHQRPMCIGMGNAIRWLKSEILDLPRDLTDDQAKGQLIKKIDVYIKERITAASDIIAEAGAHKIQDGDVVLTYGASSTVQNLLVVAREMGRRFRVIAVDSRPANEGRRLVRALVAAGFSGEPALDGVTYAPITALSSLMRDASKVLLGAEAFFANGTMLSRVGTAMVALAAHACHVPVIATCETYKFNERIQLDAVVGNELAVPDALMYKTGIPGAEPVGPQSDPALAAMEYSAYARDKYAARPRWNNRSALRGEPPAEAAGPGKKPKGAKAAPAGEAAQGAAALARLGHACPLSDWRANPRLRLLNPTLDITPPEFVSVIVTELGMIPTTSIPVVLREYKN</sequence>
<dbReference type="InterPro" id="IPR037171">
    <property type="entry name" value="NagB/RpiA_transferase-like"/>
</dbReference>
<dbReference type="Proteomes" id="UP001140217">
    <property type="component" value="Unassembled WGS sequence"/>
</dbReference>
<keyword evidence="5" id="KW-0648">Protein biosynthesis</keyword>
<name>A0A9W8H9L5_9FUNG</name>
<comment type="caution">
    <text evidence="11">The sequence shown here is derived from an EMBL/GenBank/DDBJ whole genome shotgun (WGS) entry which is preliminary data.</text>
</comment>
<dbReference type="SUPFAM" id="SSF100950">
    <property type="entry name" value="NagB/RpiA/CoA transferase-like"/>
    <property type="match status" value="1"/>
</dbReference>
<evidence type="ECO:0000313" key="11">
    <source>
        <dbReference type="EMBL" id="KAJ2778024.1"/>
    </source>
</evidence>
<dbReference type="Pfam" id="PF01008">
    <property type="entry name" value="IF-2B"/>
    <property type="match status" value="1"/>
</dbReference>
<dbReference type="PANTHER" id="PTHR10233:SF14">
    <property type="entry name" value="TRANSLATION INITIATION FACTOR EIF-2B SUBUNIT DELTA"/>
    <property type="match status" value="1"/>
</dbReference>
<dbReference type="InterPro" id="IPR042529">
    <property type="entry name" value="IF_2B-like_C"/>
</dbReference>
<dbReference type="GO" id="GO:0003743">
    <property type="term" value="F:translation initiation factor activity"/>
    <property type="evidence" value="ECO:0007669"/>
    <property type="project" value="UniProtKB-KW"/>
</dbReference>
<keyword evidence="12" id="KW-1185">Reference proteome</keyword>
<evidence type="ECO:0000256" key="10">
    <source>
        <dbReference type="SAM" id="MobiDB-lite"/>
    </source>
</evidence>
<dbReference type="OrthoDB" id="10254737at2759"/>
<dbReference type="Gene3D" id="3.40.50.10470">
    <property type="entry name" value="Translation initiation factor eif-2b, domain 2"/>
    <property type="match status" value="1"/>
</dbReference>
<feature type="compositionally biased region" description="Basic and acidic residues" evidence="10">
    <location>
        <begin position="51"/>
        <end position="64"/>
    </location>
</feature>
<feature type="region of interest" description="Disordered" evidence="10">
    <location>
        <begin position="582"/>
        <end position="611"/>
    </location>
</feature>
<feature type="compositionally biased region" description="Low complexity" evidence="10">
    <location>
        <begin position="65"/>
        <end position="80"/>
    </location>
</feature>
<accession>A0A9W8H9L5</accession>
<evidence type="ECO:0000256" key="9">
    <source>
        <dbReference type="RuleBase" id="RU003814"/>
    </source>
</evidence>
<dbReference type="InterPro" id="IPR000649">
    <property type="entry name" value="IF-2B-related"/>
</dbReference>
<comment type="subcellular location">
    <subcellularLocation>
        <location evidence="1">Cytoplasm</location>
        <location evidence="1">Cytosol</location>
    </subcellularLocation>
</comment>
<reference evidence="11" key="1">
    <citation type="submission" date="2022-07" db="EMBL/GenBank/DDBJ databases">
        <title>Phylogenomic reconstructions and comparative analyses of Kickxellomycotina fungi.</title>
        <authorList>
            <person name="Reynolds N.K."/>
            <person name="Stajich J.E."/>
            <person name="Barry K."/>
            <person name="Grigoriev I.V."/>
            <person name="Crous P."/>
            <person name="Smith M.E."/>
        </authorList>
    </citation>
    <scope>NUCLEOTIDE SEQUENCE</scope>
    <source>
        <strain evidence="11">NBRC 105414</strain>
    </source>
</reference>
<evidence type="ECO:0000256" key="7">
    <source>
        <dbReference type="ARBA" id="ARBA00044356"/>
    </source>
</evidence>